<comment type="caution">
    <text evidence="1">The sequence shown here is derived from an EMBL/GenBank/DDBJ whole genome shotgun (WGS) entry which is preliminary data.</text>
</comment>
<evidence type="ECO:0000313" key="2">
    <source>
        <dbReference type="Proteomes" id="UP000827986"/>
    </source>
</evidence>
<sequence length="122" mass="13853">MVIPILLYICETLVTYRKHLKNLECQPQHFLQKILNIKWEDHHTNVSVLTEANVFSDYPAPAEVEQALCVHALCMLTKTTAVRQLTKGERKWGGQKKCFKDTLNINIKRCGIDTTLGDSSPG</sequence>
<dbReference type="EMBL" id="JAHDVG010000482">
    <property type="protein sequence ID" value="KAH1172938.1"/>
    <property type="molecule type" value="Genomic_DNA"/>
</dbReference>
<dbReference type="PANTHER" id="PTHR47027">
    <property type="entry name" value="REVERSE TRANSCRIPTASE DOMAIN-CONTAINING PROTEIN"/>
    <property type="match status" value="1"/>
</dbReference>
<gene>
    <name evidence="1" type="ORF">KIL84_016777</name>
</gene>
<reference evidence="1" key="1">
    <citation type="submission" date="2021-09" db="EMBL/GenBank/DDBJ databases">
        <title>The genome of Mauremys mutica provides insights into the evolution of semi-aquatic lifestyle.</title>
        <authorList>
            <person name="Gong S."/>
            <person name="Gao Y."/>
        </authorList>
    </citation>
    <scope>NUCLEOTIDE SEQUENCE</scope>
    <source>
        <strain evidence="1">MM-2020</strain>
        <tissue evidence="1">Muscle</tissue>
    </source>
</reference>
<keyword evidence="2" id="KW-1185">Reference proteome</keyword>
<dbReference type="PANTHER" id="PTHR47027:SF30">
    <property type="entry name" value="THAP-TYPE DOMAIN-CONTAINING PROTEIN"/>
    <property type="match status" value="1"/>
</dbReference>
<accession>A0A9D3X536</accession>
<dbReference type="Proteomes" id="UP000827986">
    <property type="component" value="Unassembled WGS sequence"/>
</dbReference>
<proteinExistence type="predicted"/>
<organism evidence="1 2">
    <name type="scientific">Mauremys mutica</name>
    <name type="common">yellowpond turtle</name>
    <dbReference type="NCBI Taxonomy" id="74926"/>
    <lineage>
        <taxon>Eukaryota</taxon>
        <taxon>Metazoa</taxon>
        <taxon>Chordata</taxon>
        <taxon>Craniata</taxon>
        <taxon>Vertebrata</taxon>
        <taxon>Euteleostomi</taxon>
        <taxon>Archelosauria</taxon>
        <taxon>Testudinata</taxon>
        <taxon>Testudines</taxon>
        <taxon>Cryptodira</taxon>
        <taxon>Durocryptodira</taxon>
        <taxon>Testudinoidea</taxon>
        <taxon>Geoemydidae</taxon>
        <taxon>Geoemydinae</taxon>
        <taxon>Mauremys</taxon>
    </lineage>
</organism>
<protein>
    <submittedName>
        <fullName evidence="1">Uncharacterized protein</fullName>
    </submittedName>
</protein>
<dbReference type="AlphaFoldDB" id="A0A9D3X536"/>
<name>A0A9D3X536_9SAUR</name>
<evidence type="ECO:0000313" key="1">
    <source>
        <dbReference type="EMBL" id="KAH1172938.1"/>
    </source>
</evidence>